<sequence>MTKAPYSISKLSQNHSARAQCFLYDTPSNRTFSLVPRYLSRSMTSQTLASDASMPTSHPVSGPFAALRNHPLIHDSPTLPPIMSRSPPEFPLRAELDTEPLENLEISIALAHFRGGIFRPPPRTTASTFLGQNPLISWHAGPRRYRYSDNHLARL</sequence>
<dbReference type="HOGENOM" id="CLU_1695746_0_0_1"/>
<evidence type="ECO:0000313" key="2">
    <source>
        <dbReference type="Proteomes" id="UP000027265"/>
    </source>
</evidence>
<dbReference type="Proteomes" id="UP000027265">
    <property type="component" value="Unassembled WGS sequence"/>
</dbReference>
<organism evidence="1 2">
    <name type="scientific">Jaapia argillacea MUCL 33604</name>
    <dbReference type="NCBI Taxonomy" id="933084"/>
    <lineage>
        <taxon>Eukaryota</taxon>
        <taxon>Fungi</taxon>
        <taxon>Dikarya</taxon>
        <taxon>Basidiomycota</taxon>
        <taxon>Agaricomycotina</taxon>
        <taxon>Agaricomycetes</taxon>
        <taxon>Agaricomycetidae</taxon>
        <taxon>Jaapiales</taxon>
        <taxon>Jaapiaceae</taxon>
        <taxon>Jaapia</taxon>
    </lineage>
</organism>
<dbReference type="EMBL" id="KL197714">
    <property type="protein sequence ID" value="KDQ60338.1"/>
    <property type="molecule type" value="Genomic_DNA"/>
</dbReference>
<reference evidence="2" key="1">
    <citation type="journal article" date="2014" name="Proc. Natl. Acad. Sci. U.S.A.">
        <title>Extensive sampling of basidiomycete genomes demonstrates inadequacy of the white-rot/brown-rot paradigm for wood decay fungi.</title>
        <authorList>
            <person name="Riley R."/>
            <person name="Salamov A.A."/>
            <person name="Brown D.W."/>
            <person name="Nagy L.G."/>
            <person name="Floudas D."/>
            <person name="Held B.W."/>
            <person name="Levasseur A."/>
            <person name="Lombard V."/>
            <person name="Morin E."/>
            <person name="Otillar R."/>
            <person name="Lindquist E.A."/>
            <person name="Sun H."/>
            <person name="LaButti K.M."/>
            <person name="Schmutz J."/>
            <person name="Jabbour D."/>
            <person name="Luo H."/>
            <person name="Baker S.E."/>
            <person name="Pisabarro A.G."/>
            <person name="Walton J.D."/>
            <person name="Blanchette R.A."/>
            <person name="Henrissat B."/>
            <person name="Martin F."/>
            <person name="Cullen D."/>
            <person name="Hibbett D.S."/>
            <person name="Grigoriev I.V."/>
        </authorList>
    </citation>
    <scope>NUCLEOTIDE SEQUENCE [LARGE SCALE GENOMIC DNA]</scope>
    <source>
        <strain evidence="2">MUCL 33604</strain>
    </source>
</reference>
<keyword evidence="2" id="KW-1185">Reference proteome</keyword>
<dbReference type="AlphaFoldDB" id="A0A067PZU4"/>
<accession>A0A067PZU4</accession>
<dbReference type="InParanoid" id="A0A067PZU4"/>
<evidence type="ECO:0000313" key="1">
    <source>
        <dbReference type="EMBL" id="KDQ60338.1"/>
    </source>
</evidence>
<protein>
    <submittedName>
        <fullName evidence="1">Uncharacterized protein</fullName>
    </submittedName>
</protein>
<gene>
    <name evidence="1" type="ORF">JAAARDRAFT_603355</name>
</gene>
<name>A0A067PZU4_9AGAM</name>
<proteinExistence type="predicted"/>